<evidence type="ECO:0008006" key="10">
    <source>
        <dbReference type="Google" id="ProtNLM"/>
    </source>
</evidence>
<dbReference type="GO" id="GO:0016705">
    <property type="term" value="F:oxidoreductase activity, acting on paired donors, with incorporation or reduction of molecular oxygen"/>
    <property type="evidence" value="ECO:0007669"/>
    <property type="project" value="InterPro"/>
</dbReference>
<accession>A0A6V8H9X2</accession>
<comment type="similarity">
    <text evidence="2 7">Belongs to the cytochrome P450 family.</text>
</comment>
<dbReference type="AlphaFoldDB" id="A0A6V8H9X2"/>
<comment type="cofactor">
    <cofactor evidence="1 6">
        <name>heme</name>
        <dbReference type="ChEBI" id="CHEBI:30413"/>
    </cofactor>
</comment>
<dbReference type="InterPro" id="IPR001128">
    <property type="entry name" value="Cyt_P450"/>
</dbReference>
<evidence type="ECO:0000256" key="1">
    <source>
        <dbReference type="ARBA" id="ARBA00001971"/>
    </source>
</evidence>
<evidence type="ECO:0000256" key="5">
    <source>
        <dbReference type="ARBA" id="ARBA00023004"/>
    </source>
</evidence>
<keyword evidence="4 7" id="KW-0560">Oxidoreductase</keyword>
<dbReference type="PANTHER" id="PTHR24305">
    <property type="entry name" value="CYTOCHROME P450"/>
    <property type="match status" value="1"/>
</dbReference>
<dbReference type="PROSITE" id="PS00086">
    <property type="entry name" value="CYTOCHROME_P450"/>
    <property type="match status" value="1"/>
</dbReference>
<evidence type="ECO:0000256" key="7">
    <source>
        <dbReference type="RuleBase" id="RU000461"/>
    </source>
</evidence>
<evidence type="ECO:0000313" key="8">
    <source>
        <dbReference type="EMBL" id="GAM37933.1"/>
    </source>
</evidence>
<dbReference type="Pfam" id="PF00067">
    <property type="entry name" value="p450"/>
    <property type="match status" value="1"/>
</dbReference>
<dbReference type="EMBL" id="DF933829">
    <property type="protein sequence ID" value="GAM37933.1"/>
    <property type="molecule type" value="Genomic_DNA"/>
</dbReference>
<protein>
    <recommendedName>
        <fullName evidence="10">Cytochrome P450 monooxygenase</fullName>
    </recommendedName>
</protein>
<evidence type="ECO:0000256" key="2">
    <source>
        <dbReference type="ARBA" id="ARBA00010617"/>
    </source>
</evidence>
<dbReference type="InterPro" id="IPR002401">
    <property type="entry name" value="Cyt_P450_E_grp-I"/>
</dbReference>
<keyword evidence="7" id="KW-0503">Monooxygenase</keyword>
<evidence type="ECO:0000256" key="3">
    <source>
        <dbReference type="ARBA" id="ARBA00022723"/>
    </source>
</evidence>
<dbReference type="GO" id="GO:0020037">
    <property type="term" value="F:heme binding"/>
    <property type="evidence" value="ECO:0007669"/>
    <property type="project" value="InterPro"/>
</dbReference>
<evidence type="ECO:0000256" key="4">
    <source>
        <dbReference type="ARBA" id="ARBA00023002"/>
    </source>
</evidence>
<dbReference type="PRINTS" id="PR00463">
    <property type="entry name" value="EP450I"/>
</dbReference>
<sequence length="281" mass="30824">MIISGIRAELSTFVKLAGYLPIPPVQNALKLSDRLNTYGRVAIENHKEYINSSAGSNSISLFSRFLDSSRNGDISIPQISAEASNLIIAGSDTTAVSLTYLVWAVNRPQNREIKRKLQAEIDSLPLDASLADISDLKYLRMVVNESLRLYGAAPGSLPRVCPPGGAKLGDYFIPGGTTVSTQAYTLHRDEAIFENPGSFVPERWQSPTEDMRHAFMPFGGGSRVCIGMHLAMNELMLGTFVFFKTCPSITLAESTTDASMEIENYFLIAPKSHRCEVKIVK</sequence>
<name>A0A6V8H9X2_TALPI</name>
<dbReference type="Gene3D" id="1.10.630.10">
    <property type="entry name" value="Cytochrome P450"/>
    <property type="match status" value="1"/>
</dbReference>
<dbReference type="InterPro" id="IPR017972">
    <property type="entry name" value="Cyt_P450_CS"/>
</dbReference>
<dbReference type="GO" id="GO:0005506">
    <property type="term" value="F:iron ion binding"/>
    <property type="evidence" value="ECO:0007669"/>
    <property type="project" value="InterPro"/>
</dbReference>
<evidence type="ECO:0000313" key="9">
    <source>
        <dbReference type="Proteomes" id="UP000053095"/>
    </source>
</evidence>
<reference evidence="9" key="1">
    <citation type="journal article" date="2015" name="Genome Announc.">
        <title>Draft genome sequence of Talaromyces cellulolyticus strain Y-94, a source of lignocellulosic biomass-degrading enzymes.</title>
        <authorList>
            <person name="Fujii T."/>
            <person name="Koike H."/>
            <person name="Sawayama S."/>
            <person name="Yano S."/>
            <person name="Inoue H."/>
        </authorList>
    </citation>
    <scope>NUCLEOTIDE SEQUENCE [LARGE SCALE GENOMIC DNA]</scope>
    <source>
        <strain evidence="9">Y-94</strain>
    </source>
</reference>
<feature type="binding site" description="axial binding residue" evidence="6">
    <location>
        <position position="225"/>
    </location>
    <ligand>
        <name>heme</name>
        <dbReference type="ChEBI" id="CHEBI:30413"/>
    </ligand>
    <ligandPart>
        <name>Fe</name>
        <dbReference type="ChEBI" id="CHEBI:18248"/>
    </ligandPart>
</feature>
<dbReference type="InterPro" id="IPR050121">
    <property type="entry name" value="Cytochrome_P450_monoxygenase"/>
</dbReference>
<comment type="caution">
    <text evidence="8">The sequence shown here is derived from an EMBL/GenBank/DDBJ whole genome shotgun (WGS) entry which is preliminary data.</text>
</comment>
<evidence type="ECO:0000256" key="6">
    <source>
        <dbReference type="PIRSR" id="PIRSR602401-1"/>
    </source>
</evidence>
<keyword evidence="5 6" id="KW-0408">Iron</keyword>
<keyword evidence="6 7" id="KW-0349">Heme</keyword>
<dbReference type="PRINTS" id="PR00385">
    <property type="entry name" value="P450"/>
</dbReference>
<organism evidence="8 9">
    <name type="scientific">Talaromyces pinophilus</name>
    <name type="common">Penicillium pinophilum</name>
    <dbReference type="NCBI Taxonomy" id="128442"/>
    <lineage>
        <taxon>Eukaryota</taxon>
        <taxon>Fungi</taxon>
        <taxon>Dikarya</taxon>
        <taxon>Ascomycota</taxon>
        <taxon>Pezizomycotina</taxon>
        <taxon>Eurotiomycetes</taxon>
        <taxon>Eurotiomycetidae</taxon>
        <taxon>Eurotiales</taxon>
        <taxon>Trichocomaceae</taxon>
        <taxon>Talaromyces</taxon>
        <taxon>Talaromyces sect. Talaromyces</taxon>
    </lineage>
</organism>
<gene>
    <name evidence="8" type="ORF">TCE0_033f08273</name>
</gene>
<dbReference type="SUPFAM" id="SSF48264">
    <property type="entry name" value="Cytochrome P450"/>
    <property type="match status" value="1"/>
</dbReference>
<keyword evidence="9" id="KW-1185">Reference proteome</keyword>
<dbReference type="PANTHER" id="PTHR24305:SF96">
    <property type="entry name" value="CYTOCHROME P450 MONOOXYGENASE STCB-RELATED"/>
    <property type="match status" value="1"/>
</dbReference>
<proteinExistence type="inferred from homology"/>
<keyword evidence="3 6" id="KW-0479">Metal-binding</keyword>
<dbReference type="Proteomes" id="UP000053095">
    <property type="component" value="Unassembled WGS sequence"/>
</dbReference>
<dbReference type="GO" id="GO:0004497">
    <property type="term" value="F:monooxygenase activity"/>
    <property type="evidence" value="ECO:0007669"/>
    <property type="project" value="UniProtKB-KW"/>
</dbReference>
<dbReference type="InterPro" id="IPR036396">
    <property type="entry name" value="Cyt_P450_sf"/>
</dbReference>